<comment type="caution">
    <text evidence="1">The sequence shown here is derived from an EMBL/GenBank/DDBJ whole genome shotgun (WGS) entry which is preliminary data.</text>
</comment>
<dbReference type="Proteomes" id="UP000449846">
    <property type="component" value="Unassembled WGS sequence"/>
</dbReference>
<proteinExistence type="predicted"/>
<protein>
    <submittedName>
        <fullName evidence="1">Uncharacterized protein</fullName>
    </submittedName>
</protein>
<organism evidence="1 2">
    <name type="scientific">Paracoccus litorisediminis</name>
    <dbReference type="NCBI Taxonomy" id="2006130"/>
    <lineage>
        <taxon>Bacteria</taxon>
        <taxon>Pseudomonadati</taxon>
        <taxon>Pseudomonadota</taxon>
        <taxon>Alphaproteobacteria</taxon>
        <taxon>Rhodobacterales</taxon>
        <taxon>Paracoccaceae</taxon>
        <taxon>Paracoccus</taxon>
    </lineage>
</organism>
<dbReference type="RefSeq" id="WP_155041422.1">
    <property type="nucleotide sequence ID" value="NZ_WMIG01000016.1"/>
</dbReference>
<evidence type="ECO:0000313" key="1">
    <source>
        <dbReference type="EMBL" id="MTH61465.1"/>
    </source>
</evidence>
<dbReference type="EMBL" id="WMIG01000016">
    <property type="protein sequence ID" value="MTH61465.1"/>
    <property type="molecule type" value="Genomic_DNA"/>
</dbReference>
<name>A0A844HTB7_9RHOB</name>
<accession>A0A844HTB7</accession>
<dbReference type="AlphaFoldDB" id="A0A844HTB7"/>
<evidence type="ECO:0000313" key="2">
    <source>
        <dbReference type="Proteomes" id="UP000449846"/>
    </source>
</evidence>
<gene>
    <name evidence="1" type="ORF">GL300_19815</name>
</gene>
<reference evidence="1 2" key="1">
    <citation type="submission" date="2019-11" db="EMBL/GenBank/DDBJ databases">
        <authorList>
            <person name="Dong K."/>
        </authorList>
    </citation>
    <scope>NUCLEOTIDE SEQUENCE [LARGE SCALE GENOMIC DNA]</scope>
    <source>
        <strain evidence="1 2">NBRC 112902</strain>
    </source>
</reference>
<keyword evidence="2" id="KW-1185">Reference proteome</keyword>
<sequence length="76" mass="8359">MPLEAVKGVYTEPELAAEVGVSMNHQWKKSLNSTGRRARVNAVGNIFFGLTAQTVDGQVVRYRNAIGPRDNADRDD</sequence>